<evidence type="ECO:0000313" key="3">
    <source>
        <dbReference type="Proteomes" id="UP000026961"/>
    </source>
</evidence>
<organism evidence="2">
    <name type="scientific">Oryza glumipatula</name>
    <dbReference type="NCBI Taxonomy" id="40148"/>
    <lineage>
        <taxon>Eukaryota</taxon>
        <taxon>Viridiplantae</taxon>
        <taxon>Streptophyta</taxon>
        <taxon>Embryophyta</taxon>
        <taxon>Tracheophyta</taxon>
        <taxon>Spermatophyta</taxon>
        <taxon>Magnoliopsida</taxon>
        <taxon>Liliopsida</taxon>
        <taxon>Poales</taxon>
        <taxon>Poaceae</taxon>
        <taxon>BOP clade</taxon>
        <taxon>Oryzoideae</taxon>
        <taxon>Oryzeae</taxon>
        <taxon>Oryzinae</taxon>
        <taxon>Oryza</taxon>
    </lineage>
</organism>
<accession>A0A0E0BH58</accession>
<sequence>MANDGRKLVASHGDGQRRQRQQRSLEQPAADPHHGIKRHVEAPPPTGRPPIAAADGSSMPQALGVDDSHHKHSTPSPARSPGQDNSSFRSSRRRSPPVVPLLPIQASKAA</sequence>
<dbReference type="EnsemblPlants" id="OGLUM11G07690.1">
    <property type="protein sequence ID" value="OGLUM11G07690.1"/>
    <property type="gene ID" value="OGLUM11G07690"/>
</dbReference>
<keyword evidence="3" id="KW-1185">Reference proteome</keyword>
<reference evidence="2" key="1">
    <citation type="submission" date="2015-04" db="UniProtKB">
        <authorList>
            <consortium name="EnsemblPlants"/>
        </authorList>
    </citation>
    <scope>IDENTIFICATION</scope>
</reference>
<dbReference type="Proteomes" id="UP000026961">
    <property type="component" value="Chromosome 11"/>
</dbReference>
<name>A0A0E0BH58_9ORYZ</name>
<proteinExistence type="predicted"/>
<feature type="compositionally biased region" description="Basic and acidic residues" evidence="1">
    <location>
        <begin position="31"/>
        <end position="41"/>
    </location>
</feature>
<feature type="region of interest" description="Disordered" evidence="1">
    <location>
        <begin position="1"/>
        <end position="110"/>
    </location>
</feature>
<evidence type="ECO:0000256" key="1">
    <source>
        <dbReference type="SAM" id="MobiDB-lite"/>
    </source>
</evidence>
<dbReference type="Gramene" id="OGLUM11G07690.1">
    <property type="protein sequence ID" value="OGLUM11G07690.1"/>
    <property type="gene ID" value="OGLUM11G07690"/>
</dbReference>
<evidence type="ECO:0000313" key="2">
    <source>
        <dbReference type="EnsemblPlants" id="OGLUM11G07690.1"/>
    </source>
</evidence>
<protein>
    <submittedName>
        <fullName evidence="2">Uncharacterized protein</fullName>
    </submittedName>
</protein>
<dbReference type="AlphaFoldDB" id="A0A0E0BH58"/>
<reference evidence="2" key="2">
    <citation type="submission" date="2018-05" db="EMBL/GenBank/DDBJ databases">
        <title>OgluRS3 (Oryza glumaepatula Reference Sequence Version 3).</title>
        <authorList>
            <person name="Zhang J."/>
            <person name="Kudrna D."/>
            <person name="Lee S."/>
            <person name="Talag J."/>
            <person name="Welchert J."/>
            <person name="Wing R.A."/>
        </authorList>
    </citation>
    <scope>NUCLEOTIDE SEQUENCE [LARGE SCALE GENOMIC DNA]</scope>
</reference>
<dbReference type="HOGENOM" id="CLU_2174915_0_0_1"/>
<feature type="compositionally biased region" description="Polar residues" evidence="1">
    <location>
        <begin position="74"/>
        <end position="85"/>
    </location>
</feature>